<dbReference type="OrthoDB" id="573957at2"/>
<dbReference type="AlphaFoldDB" id="B7KFQ4"/>
<gene>
    <name evidence="1" type="ordered locus">PCC7424_5026</name>
</gene>
<reference evidence="2" key="1">
    <citation type="journal article" date="2011" name="MBio">
        <title>Novel metabolic attributes of the genus Cyanothece, comprising a group of unicellular nitrogen-fixing Cyanobacteria.</title>
        <authorList>
            <person name="Bandyopadhyay A."/>
            <person name="Elvitigala T."/>
            <person name="Welsh E."/>
            <person name="Stockel J."/>
            <person name="Liberton M."/>
            <person name="Min H."/>
            <person name="Sherman L.A."/>
            <person name="Pakrasi H.B."/>
        </authorList>
    </citation>
    <scope>NUCLEOTIDE SEQUENCE [LARGE SCALE GENOMIC DNA]</scope>
    <source>
        <strain evidence="2">PCC 7424</strain>
    </source>
</reference>
<dbReference type="KEGG" id="cyc:PCC7424_5026"/>
<evidence type="ECO:0000313" key="2">
    <source>
        <dbReference type="Proteomes" id="UP000002384"/>
    </source>
</evidence>
<sequence>MISPQNWYIVKTEDGFCEIINLPEAETPVGKKYWGPFKSESEAIAHRVGLIRGGKCQPR</sequence>
<evidence type="ECO:0000313" key="1">
    <source>
        <dbReference type="EMBL" id="ACK73379.1"/>
    </source>
</evidence>
<dbReference type="Proteomes" id="UP000002384">
    <property type="component" value="Chromosome"/>
</dbReference>
<protein>
    <recommendedName>
        <fullName evidence="3">DDE transposase family protein</fullName>
    </recommendedName>
</protein>
<organism evidence="1 2">
    <name type="scientific">Gloeothece citriformis (strain PCC 7424)</name>
    <name type="common">Cyanothece sp. (strain PCC 7424)</name>
    <dbReference type="NCBI Taxonomy" id="65393"/>
    <lineage>
        <taxon>Bacteria</taxon>
        <taxon>Bacillati</taxon>
        <taxon>Cyanobacteriota</taxon>
        <taxon>Cyanophyceae</taxon>
        <taxon>Oscillatoriophycideae</taxon>
        <taxon>Chroococcales</taxon>
        <taxon>Aphanothecaceae</taxon>
        <taxon>Gloeothece</taxon>
        <taxon>Gloeothece citriformis</taxon>
    </lineage>
</organism>
<evidence type="ECO:0008006" key="3">
    <source>
        <dbReference type="Google" id="ProtNLM"/>
    </source>
</evidence>
<name>B7KFQ4_GLOC7</name>
<dbReference type="RefSeq" id="WP_015956959.1">
    <property type="nucleotide sequence ID" value="NC_011729.1"/>
</dbReference>
<dbReference type="EMBL" id="CP001291">
    <property type="protein sequence ID" value="ACK73379.1"/>
    <property type="molecule type" value="Genomic_DNA"/>
</dbReference>
<dbReference type="HOGENOM" id="CLU_188954_0_0_3"/>
<accession>B7KFQ4</accession>
<dbReference type="STRING" id="65393.PCC7424_5026"/>
<proteinExistence type="predicted"/>
<dbReference type="eggNOG" id="ENOG5032ZMI">
    <property type="taxonomic scope" value="Bacteria"/>
</dbReference>
<keyword evidence="2" id="KW-1185">Reference proteome</keyword>